<dbReference type="Proteomes" id="UP000542811">
    <property type="component" value="Unassembled WGS sequence"/>
</dbReference>
<evidence type="ECO:0000313" key="1">
    <source>
        <dbReference type="EMBL" id="MBB3166502.1"/>
    </source>
</evidence>
<organism evidence="1 2">
    <name type="scientific">Rhizobium laguerreae</name>
    <dbReference type="NCBI Taxonomy" id="1076926"/>
    <lineage>
        <taxon>Bacteria</taxon>
        <taxon>Pseudomonadati</taxon>
        <taxon>Pseudomonadota</taxon>
        <taxon>Alphaproteobacteria</taxon>
        <taxon>Hyphomicrobiales</taxon>
        <taxon>Rhizobiaceae</taxon>
        <taxon>Rhizobium/Agrobacterium group</taxon>
        <taxon>Rhizobium</taxon>
    </lineage>
</organism>
<evidence type="ECO:0000313" key="2">
    <source>
        <dbReference type="Proteomes" id="UP000542811"/>
    </source>
</evidence>
<comment type="caution">
    <text evidence="1">The sequence shown here is derived from an EMBL/GenBank/DDBJ whole genome shotgun (WGS) entry which is preliminary data.</text>
</comment>
<name>A0ABR6GMF0_9HYPH</name>
<gene>
    <name evidence="1" type="ORF">FHS25_007019</name>
</gene>
<sequence length="44" mass="4823">MFPCTTPFALSAIYPSQGIGRAEARFWCFLSLNAFGNALRGLLI</sequence>
<dbReference type="EMBL" id="JACHXX010000018">
    <property type="protein sequence ID" value="MBB3166502.1"/>
    <property type="molecule type" value="Genomic_DNA"/>
</dbReference>
<protein>
    <submittedName>
        <fullName evidence="1">Uncharacterized protein</fullName>
    </submittedName>
</protein>
<keyword evidence="2" id="KW-1185">Reference proteome</keyword>
<reference evidence="1 2" key="1">
    <citation type="submission" date="2020-08" db="EMBL/GenBank/DDBJ databases">
        <title>Genomic Encyclopedia of Type Strains, Phase III (KMG-III): the genomes of soil and plant-associated and newly described type strains.</title>
        <authorList>
            <person name="Whitman W."/>
        </authorList>
    </citation>
    <scope>NUCLEOTIDE SEQUENCE [LARGE SCALE GENOMIC DNA]</scope>
    <source>
        <strain evidence="1 2">CECT 8280</strain>
    </source>
</reference>
<accession>A0ABR6GMF0</accession>
<proteinExistence type="predicted"/>